<keyword evidence="3" id="KW-1185">Reference proteome</keyword>
<dbReference type="CDD" id="cd00167">
    <property type="entry name" value="SANT"/>
    <property type="match status" value="1"/>
</dbReference>
<feature type="region of interest" description="Disordered" evidence="1">
    <location>
        <begin position="272"/>
        <end position="321"/>
    </location>
</feature>
<feature type="compositionally biased region" description="Basic residues" evidence="1">
    <location>
        <begin position="111"/>
        <end position="126"/>
    </location>
</feature>
<organism evidence="2 3">
    <name type="scientific">Trichoderma parareesei</name>
    <name type="common">Filamentous fungus</name>
    <dbReference type="NCBI Taxonomy" id="858221"/>
    <lineage>
        <taxon>Eukaryota</taxon>
        <taxon>Fungi</taxon>
        <taxon>Dikarya</taxon>
        <taxon>Ascomycota</taxon>
        <taxon>Pezizomycotina</taxon>
        <taxon>Sordariomycetes</taxon>
        <taxon>Hypocreomycetidae</taxon>
        <taxon>Hypocreales</taxon>
        <taxon>Hypocreaceae</taxon>
        <taxon>Trichoderma</taxon>
    </lineage>
</organism>
<reference evidence="2 3" key="1">
    <citation type="journal article" date="2015" name="Genome Announc.">
        <title>Genome sequence and annotation of Trichoderma parareesei, the ancestor of the cellulase producer Trichoderma reesei.</title>
        <authorList>
            <person name="Yang D."/>
            <person name="Pomraning K."/>
            <person name="Kopchinskiy A."/>
            <person name="Karimi Aghcheh R."/>
            <person name="Atanasova L."/>
            <person name="Chenthamara K."/>
            <person name="Baker S.E."/>
            <person name="Zhang R."/>
            <person name="Shen Q."/>
            <person name="Freitag M."/>
            <person name="Kubicek C.P."/>
            <person name="Druzhinina I.S."/>
        </authorList>
    </citation>
    <scope>NUCLEOTIDE SEQUENCE [LARGE SCALE GENOMIC DNA]</scope>
    <source>
        <strain evidence="2 3">CBS 125925</strain>
    </source>
</reference>
<evidence type="ECO:0000256" key="1">
    <source>
        <dbReference type="SAM" id="MobiDB-lite"/>
    </source>
</evidence>
<evidence type="ECO:0000313" key="2">
    <source>
        <dbReference type="EMBL" id="OTA03712.1"/>
    </source>
</evidence>
<sequence length="321" mass="36028">MTVTGYIPKNEPVERHEQGVTKSRKTIMTGGGRAWSEAEEQYLVRTRHQKVPYKQIAANLKKTELACRLHYHQLTHSSARRRHSVSTTPSASSASSRPSEMMTVTILGPGAHHHRPTASLSAHHRRAESYSSTSTASSSGDNVQLPRIVDAWASPTLPVILPRPSSMVAETGSRHLPRLHEELCHLPPPPPHHHHHHHQQYHQSQHHHHQQQQQHMETPAGFPLPSTSTHPPPYIDMTRLHALYDVHRDAFWHAIARDYGWNASPTVLESAWRDSQSQRNKAATPERPLTPADSPEAPARRDSVDRTSIASLLADASPGRW</sequence>
<dbReference type="Proteomes" id="UP000219286">
    <property type="component" value="Unassembled WGS sequence"/>
</dbReference>
<feature type="compositionally biased region" description="Low complexity" evidence="1">
    <location>
        <begin position="129"/>
        <end position="139"/>
    </location>
</feature>
<evidence type="ECO:0000313" key="3">
    <source>
        <dbReference type="Proteomes" id="UP000219286"/>
    </source>
</evidence>
<comment type="caution">
    <text evidence="2">The sequence shown here is derived from an EMBL/GenBank/DDBJ whole genome shotgun (WGS) entry which is preliminary data.</text>
</comment>
<protein>
    <submittedName>
        <fullName evidence="2">Homeodomain-like protein</fullName>
    </submittedName>
</protein>
<feature type="compositionally biased region" description="Basic residues" evidence="1">
    <location>
        <begin position="75"/>
        <end position="84"/>
    </location>
</feature>
<feature type="region of interest" description="Disordered" evidence="1">
    <location>
        <begin position="187"/>
        <end position="233"/>
    </location>
</feature>
<feature type="region of interest" description="Disordered" evidence="1">
    <location>
        <begin position="75"/>
        <end position="142"/>
    </location>
</feature>
<feature type="compositionally biased region" description="Polar residues" evidence="1">
    <location>
        <begin position="272"/>
        <end position="281"/>
    </location>
</feature>
<dbReference type="OrthoDB" id="5399305at2759"/>
<accession>A0A2H2ZG23</accession>
<proteinExistence type="predicted"/>
<feature type="compositionally biased region" description="Basic residues" evidence="1">
    <location>
        <begin position="191"/>
        <end position="210"/>
    </location>
</feature>
<dbReference type="EMBL" id="LFMI01000432">
    <property type="protein sequence ID" value="OTA03712.1"/>
    <property type="molecule type" value="Genomic_DNA"/>
</dbReference>
<dbReference type="InterPro" id="IPR001005">
    <property type="entry name" value="SANT/Myb"/>
</dbReference>
<gene>
    <name evidence="2" type="ORF">A9Z42_0041880</name>
</gene>
<name>A0A2H2ZG23_TRIPA</name>
<dbReference type="AlphaFoldDB" id="A0A2H2ZG23"/>
<feature type="region of interest" description="Disordered" evidence="1">
    <location>
        <begin position="1"/>
        <end position="32"/>
    </location>
</feature>
<dbReference type="GO" id="GO:0003677">
    <property type="term" value="F:DNA binding"/>
    <property type="evidence" value="ECO:0007669"/>
    <property type="project" value="UniProtKB-KW"/>
</dbReference>
<feature type="compositionally biased region" description="Low complexity" evidence="1">
    <location>
        <begin position="85"/>
        <end position="99"/>
    </location>
</feature>